<organism evidence="2 3">
    <name type="scientific">candidate division WOR-3 bacterium</name>
    <dbReference type="NCBI Taxonomy" id="2052148"/>
    <lineage>
        <taxon>Bacteria</taxon>
        <taxon>Bacteria division WOR-3</taxon>
    </lineage>
</organism>
<dbReference type="NCBIfam" id="NF001664">
    <property type="entry name" value="PRK00431.1-6"/>
    <property type="match status" value="1"/>
</dbReference>
<dbReference type="Proteomes" id="UP000268469">
    <property type="component" value="Unassembled WGS sequence"/>
</dbReference>
<dbReference type="InterPro" id="IPR002589">
    <property type="entry name" value="Macro_dom"/>
</dbReference>
<dbReference type="InterPro" id="IPR043472">
    <property type="entry name" value="Macro_dom-like"/>
</dbReference>
<dbReference type="Gene3D" id="3.40.220.10">
    <property type="entry name" value="Leucine Aminopeptidase, subunit E, domain 1"/>
    <property type="match status" value="1"/>
</dbReference>
<comment type="caution">
    <text evidence="2">The sequence shown here is derived from an EMBL/GenBank/DDBJ whole genome shotgun (WGS) entry which is preliminary data.</text>
</comment>
<evidence type="ECO:0000313" key="2">
    <source>
        <dbReference type="EMBL" id="RKX70112.1"/>
    </source>
</evidence>
<accession>A0A660SHS8</accession>
<dbReference type="CDD" id="cd02908">
    <property type="entry name" value="Macro_OAADPr_deacetylase"/>
    <property type="match status" value="1"/>
</dbReference>
<dbReference type="SUPFAM" id="SSF52949">
    <property type="entry name" value="Macro domain-like"/>
    <property type="match status" value="1"/>
</dbReference>
<dbReference type="AlphaFoldDB" id="A0A660SHS8"/>
<dbReference type="PANTHER" id="PTHR11106">
    <property type="entry name" value="GANGLIOSIDE INDUCED DIFFERENTIATION ASSOCIATED PROTEIN 2-RELATED"/>
    <property type="match status" value="1"/>
</dbReference>
<dbReference type="PANTHER" id="PTHR11106:SF27">
    <property type="entry name" value="MACRO DOMAIN-CONTAINING PROTEIN"/>
    <property type="match status" value="1"/>
</dbReference>
<proteinExistence type="predicted"/>
<dbReference type="EMBL" id="QNBE01000051">
    <property type="protein sequence ID" value="RKX70112.1"/>
    <property type="molecule type" value="Genomic_DNA"/>
</dbReference>
<dbReference type="PROSITE" id="PS51154">
    <property type="entry name" value="MACRO"/>
    <property type="match status" value="1"/>
</dbReference>
<gene>
    <name evidence="2" type="ORF">DRP53_06095</name>
</gene>
<sequence>MNQTRLILTQGDITEQDTDAIVNAANPSLMGGGGVDGAIHRKGGPKILEECKRIREEKYPDGLPTGQAVVTSGGRLKARYVIHTVGPIWRGGNRGEEELLAEAYRNCLRRAIELKLRSIAFPSISTGAYGYPIDQAAEIALRTVKEYIKEFDQLEQVVFVLFRAEDLQVYQTTAAKIFGTKPHGGN</sequence>
<dbReference type="Pfam" id="PF01661">
    <property type="entry name" value="Macro"/>
    <property type="match status" value="1"/>
</dbReference>
<evidence type="ECO:0000313" key="3">
    <source>
        <dbReference type="Proteomes" id="UP000268469"/>
    </source>
</evidence>
<evidence type="ECO:0000259" key="1">
    <source>
        <dbReference type="PROSITE" id="PS51154"/>
    </source>
</evidence>
<dbReference type="SMART" id="SM00506">
    <property type="entry name" value="A1pp"/>
    <property type="match status" value="1"/>
</dbReference>
<protein>
    <submittedName>
        <fullName evidence="2">O-acetyl-ADP-ribose deacetylase</fullName>
    </submittedName>
</protein>
<name>A0A660SHS8_UNCW3</name>
<reference evidence="2 3" key="1">
    <citation type="submission" date="2018-06" db="EMBL/GenBank/DDBJ databases">
        <title>Extensive metabolic versatility and redundancy in microbially diverse, dynamic hydrothermal sediments.</title>
        <authorList>
            <person name="Dombrowski N."/>
            <person name="Teske A."/>
            <person name="Baker B.J."/>
        </authorList>
    </citation>
    <scope>NUCLEOTIDE SEQUENCE [LARGE SCALE GENOMIC DNA]</scope>
    <source>
        <strain evidence="2">B36_G15</strain>
    </source>
</reference>
<feature type="domain" description="Macro" evidence="1">
    <location>
        <begin position="1"/>
        <end position="178"/>
    </location>
</feature>